<evidence type="ECO:0000313" key="3">
    <source>
        <dbReference type="Proteomes" id="UP000003280"/>
    </source>
</evidence>
<organism evidence="2 3">
    <name type="scientific">Peptoniphilus duerdenii ATCC BAA-1640</name>
    <dbReference type="NCBI Taxonomy" id="862517"/>
    <lineage>
        <taxon>Bacteria</taxon>
        <taxon>Bacillati</taxon>
        <taxon>Bacillota</taxon>
        <taxon>Tissierellia</taxon>
        <taxon>Tissierellales</taxon>
        <taxon>Peptoniphilaceae</taxon>
        <taxon>Peptoniphilus</taxon>
    </lineage>
</organism>
<name>E0NJI1_9FIRM</name>
<evidence type="ECO:0008006" key="4">
    <source>
        <dbReference type="Google" id="ProtNLM"/>
    </source>
</evidence>
<dbReference type="STRING" id="862517.HMPREF9225_0320"/>
<dbReference type="Proteomes" id="UP000003280">
    <property type="component" value="Unassembled WGS sequence"/>
</dbReference>
<reference evidence="2 3" key="1">
    <citation type="submission" date="2010-07" db="EMBL/GenBank/DDBJ databases">
        <authorList>
            <person name="Muzny D."/>
            <person name="Qin X."/>
            <person name="Deng J."/>
            <person name="Jiang H."/>
            <person name="Liu Y."/>
            <person name="Qu J."/>
            <person name="Song X.-Z."/>
            <person name="Zhang L."/>
            <person name="Thornton R."/>
            <person name="Coyle M."/>
            <person name="Francisco L."/>
            <person name="Jackson L."/>
            <person name="Javaid M."/>
            <person name="Korchina V."/>
            <person name="Kovar C."/>
            <person name="Mata R."/>
            <person name="Mathew T."/>
            <person name="Ngo R."/>
            <person name="Nguyen L."/>
            <person name="Nguyen N."/>
            <person name="Okwuonu G."/>
            <person name="Ongeri F."/>
            <person name="Pham C."/>
            <person name="Simmons D."/>
            <person name="Wilczek-Boney K."/>
            <person name="Hale W."/>
            <person name="Jakkamsetti A."/>
            <person name="Pham P."/>
            <person name="Ruth R."/>
            <person name="San Lucas F."/>
            <person name="Warren J."/>
            <person name="Zhang J."/>
            <person name="Zhao Z."/>
            <person name="Zhou C."/>
            <person name="Zhu D."/>
            <person name="Lee S."/>
            <person name="Bess C."/>
            <person name="Blankenburg K."/>
            <person name="Forbes L."/>
            <person name="Fu Q."/>
            <person name="Gubbala S."/>
            <person name="Hirani K."/>
            <person name="Jayaseelan J.C."/>
            <person name="Lara F."/>
            <person name="Munidasa M."/>
            <person name="Palculict T."/>
            <person name="Patil S."/>
            <person name="Pu L.-L."/>
            <person name="Saada N."/>
            <person name="Tang L."/>
            <person name="Weissenberger G."/>
            <person name="Zhu Y."/>
            <person name="Hemphill L."/>
            <person name="Shang Y."/>
            <person name="Youmans B."/>
            <person name="Ayvaz T."/>
            <person name="Ross M."/>
            <person name="Santibanez J."/>
            <person name="Aqrawi P."/>
            <person name="Gross S."/>
            <person name="Joshi V."/>
            <person name="Fowler G."/>
            <person name="Nazareth L."/>
            <person name="Reid J."/>
            <person name="Worley K."/>
            <person name="Petrosino J."/>
            <person name="Highlander S."/>
            <person name="Gibbs R."/>
        </authorList>
    </citation>
    <scope>NUCLEOTIDE SEQUENCE [LARGE SCALE GENOMIC DNA]</scope>
    <source>
        <strain evidence="2 3">ATCC BAA-1640</strain>
    </source>
</reference>
<comment type="caution">
    <text evidence="2">The sequence shown here is derived from an EMBL/GenBank/DDBJ whole genome shotgun (WGS) entry which is preliminary data.</text>
</comment>
<evidence type="ECO:0000313" key="2">
    <source>
        <dbReference type="EMBL" id="EFM26001.1"/>
    </source>
</evidence>
<proteinExistence type="predicted"/>
<dbReference type="EMBL" id="AEEH01000018">
    <property type="protein sequence ID" value="EFM26001.1"/>
    <property type="molecule type" value="Genomic_DNA"/>
</dbReference>
<dbReference type="AlphaFoldDB" id="E0NJI1"/>
<dbReference type="PROSITE" id="PS51257">
    <property type="entry name" value="PROKAR_LIPOPROTEIN"/>
    <property type="match status" value="1"/>
</dbReference>
<accession>E0NJI1</accession>
<dbReference type="HOGENOM" id="CLU_1667748_0_0_9"/>
<gene>
    <name evidence="2" type="ORF">HMPREF9225_0320</name>
</gene>
<protein>
    <recommendedName>
        <fullName evidence="4">Lipoprotein</fullName>
    </recommendedName>
</protein>
<keyword evidence="3" id="KW-1185">Reference proteome</keyword>
<feature type="region of interest" description="Disordered" evidence="1">
    <location>
        <begin position="33"/>
        <end position="68"/>
    </location>
</feature>
<sequence length="158" mass="17896">MGINKKRRIFMKYLSIFLACLIILTGCGKKNDNKKENNNQTKIENQTENKNNKETNTHEPASSSAGGFAEIKFDTNLTEEEVVNEASAVNAFLEDKNIEIINPATVESWSIQKENDTIISISKDKNEQTGEEREIEVEYKLGEERVLKSIKVNGQEVK</sequence>
<feature type="compositionally biased region" description="Basic and acidic residues" evidence="1">
    <location>
        <begin position="45"/>
        <end position="57"/>
    </location>
</feature>
<evidence type="ECO:0000256" key="1">
    <source>
        <dbReference type="SAM" id="MobiDB-lite"/>
    </source>
</evidence>